<reference evidence="2" key="1">
    <citation type="submission" date="2018-11" db="EMBL/GenBank/DDBJ databases">
        <authorList>
            <consortium name="Pathogen Informatics"/>
        </authorList>
    </citation>
    <scope>NUCLEOTIDE SEQUENCE</scope>
</reference>
<proteinExistence type="predicted"/>
<accession>A0A448WU43</accession>
<evidence type="ECO:0000313" key="2">
    <source>
        <dbReference type="EMBL" id="VEL20348.1"/>
    </source>
</evidence>
<organism evidence="2 3">
    <name type="scientific">Protopolystoma xenopodis</name>
    <dbReference type="NCBI Taxonomy" id="117903"/>
    <lineage>
        <taxon>Eukaryota</taxon>
        <taxon>Metazoa</taxon>
        <taxon>Spiralia</taxon>
        <taxon>Lophotrochozoa</taxon>
        <taxon>Platyhelminthes</taxon>
        <taxon>Monogenea</taxon>
        <taxon>Polyopisthocotylea</taxon>
        <taxon>Polystomatidea</taxon>
        <taxon>Polystomatidae</taxon>
        <taxon>Protopolystoma</taxon>
    </lineage>
</organism>
<keyword evidence="3" id="KW-1185">Reference proteome</keyword>
<dbReference type="Proteomes" id="UP000784294">
    <property type="component" value="Unassembled WGS sequence"/>
</dbReference>
<protein>
    <submittedName>
        <fullName evidence="2">Uncharacterized protein</fullName>
    </submittedName>
</protein>
<name>A0A448WU43_9PLAT</name>
<sequence length="68" mass="7694">MLSRAALYRPRKAEEQTAGRSRQGRLPGGSVRDQYHLYMRMNGRFMIGPPCRVHSMPPLPASHPCNSN</sequence>
<gene>
    <name evidence="2" type="ORF">PXEA_LOCUS13788</name>
</gene>
<evidence type="ECO:0000256" key="1">
    <source>
        <dbReference type="SAM" id="MobiDB-lite"/>
    </source>
</evidence>
<dbReference type="EMBL" id="CAAALY010046022">
    <property type="protein sequence ID" value="VEL20348.1"/>
    <property type="molecule type" value="Genomic_DNA"/>
</dbReference>
<feature type="region of interest" description="Disordered" evidence="1">
    <location>
        <begin position="1"/>
        <end position="31"/>
    </location>
</feature>
<comment type="caution">
    <text evidence="2">The sequence shown here is derived from an EMBL/GenBank/DDBJ whole genome shotgun (WGS) entry which is preliminary data.</text>
</comment>
<dbReference type="AlphaFoldDB" id="A0A448WU43"/>
<evidence type="ECO:0000313" key="3">
    <source>
        <dbReference type="Proteomes" id="UP000784294"/>
    </source>
</evidence>